<dbReference type="EMBL" id="BSXT01002492">
    <property type="protein sequence ID" value="GMF49114.1"/>
    <property type="molecule type" value="Genomic_DNA"/>
</dbReference>
<proteinExistence type="predicted"/>
<evidence type="ECO:0000313" key="1">
    <source>
        <dbReference type="EMBL" id="GMF49114.1"/>
    </source>
</evidence>
<evidence type="ECO:0000313" key="2">
    <source>
        <dbReference type="Proteomes" id="UP001165121"/>
    </source>
</evidence>
<protein>
    <submittedName>
        <fullName evidence="1">Unnamed protein product</fullName>
    </submittedName>
</protein>
<dbReference type="AlphaFoldDB" id="A0A9W6XZZ3"/>
<comment type="caution">
    <text evidence="1">The sequence shown here is derived from an EMBL/GenBank/DDBJ whole genome shotgun (WGS) entry which is preliminary data.</text>
</comment>
<keyword evidence="2" id="KW-1185">Reference proteome</keyword>
<dbReference type="Proteomes" id="UP001165121">
    <property type="component" value="Unassembled WGS sequence"/>
</dbReference>
<accession>A0A9W6XZZ3</accession>
<sequence>MDHSASFYTIFPSETNAREYCGRVDCAKAPDRSSAPKALRDLANLARSGPVATMRTNERMLVPVLGMVKPCCQRPPFHCELQLHLMLWQRTRIYFTETDSTSRIRLANAVAPS</sequence>
<gene>
    <name evidence="1" type="ORF">Pfra01_001926900</name>
</gene>
<name>A0A9W6XZZ3_9STRA</name>
<reference evidence="1" key="1">
    <citation type="submission" date="2023-04" db="EMBL/GenBank/DDBJ databases">
        <title>Phytophthora fragariaefolia NBRC 109709.</title>
        <authorList>
            <person name="Ichikawa N."/>
            <person name="Sato H."/>
            <person name="Tonouchi N."/>
        </authorList>
    </citation>
    <scope>NUCLEOTIDE SEQUENCE</scope>
    <source>
        <strain evidence="1">NBRC 109709</strain>
    </source>
</reference>
<organism evidence="1 2">
    <name type="scientific">Phytophthora fragariaefolia</name>
    <dbReference type="NCBI Taxonomy" id="1490495"/>
    <lineage>
        <taxon>Eukaryota</taxon>
        <taxon>Sar</taxon>
        <taxon>Stramenopiles</taxon>
        <taxon>Oomycota</taxon>
        <taxon>Peronosporomycetes</taxon>
        <taxon>Peronosporales</taxon>
        <taxon>Peronosporaceae</taxon>
        <taxon>Phytophthora</taxon>
    </lineage>
</organism>